<dbReference type="AlphaFoldDB" id="E2BIX2"/>
<evidence type="ECO:0000313" key="1">
    <source>
        <dbReference type="EMBL" id="EFN84360.1"/>
    </source>
</evidence>
<protein>
    <submittedName>
        <fullName evidence="1">Uncharacterized protein</fullName>
    </submittedName>
</protein>
<reference evidence="1 2" key="1">
    <citation type="journal article" date="2010" name="Science">
        <title>Genomic comparison of the ants Camponotus floridanus and Harpegnathos saltator.</title>
        <authorList>
            <person name="Bonasio R."/>
            <person name="Zhang G."/>
            <person name="Ye C."/>
            <person name="Mutti N.S."/>
            <person name="Fang X."/>
            <person name="Qin N."/>
            <person name="Donahue G."/>
            <person name="Yang P."/>
            <person name="Li Q."/>
            <person name="Li C."/>
            <person name="Zhang P."/>
            <person name="Huang Z."/>
            <person name="Berger S.L."/>
            <person name="Reinberg D."/>
            <person name="Wang J."/>
            <person name="Liebig J."/>
        </authorList>
    </citation>
    <scope>NUCLEOTIDE SEQUENCE [LARGE SCALE GENOMIC DNA]</scope>
    <source>
        <strain evidence="1 2">R22 G/1</strain>
    </source>
</reference>
<dbReference type="Gene3D" id="3.30.420.10">
    <property type="entry name" value="Ribonuclease H-like superfamily/Ribonuclease H"/>
    <property type="match status" value="1"/>
</dbReference>
<feature type="non-terminal residue" evidence="1">
    <location>
        <position position="82"/>
    </location>
</feature>
<proteinExistence type="predicted"/>
<dbReference type="OMA" id="FVWCHIS"/>
<feature type="non-terminal residue" evidence="1">
    <location>
        <position position="1"/>
    </location>
</feature>
<keyword evidence="2" id="KW-1185">Reference proteome</keyword>
<name>E2BIX2_HARSA</name>
<organism evidence="2">
    <name type="scientific">Harpegnathos saltator</name>
    <name type="common">Jerdon's jumping ant</name>
    <dbReference type="NCBI Taxonomy" id="610380"/>
    <lineage>
        <taxon>Eukaryota</taxon>
        <taxon>Metazoa</taxon>
        <taxon>Ecdysozoa</taxon>
        <taxon>Arthropoda</taxon>
        <taxon>Hexapoda</taxon>
        <taxon>Insecta</taxon>
        <taxon>Pterygota</taxon>
        <taxon>Neoptera</taxon>
        <taxon>Endopterygota</taxon>
        <taxon>Hymenoptera</taxon>
        <taxon>Apocrita</taxon>
        <taxon>Aculeata</taxon>
        <taxon>Formicoidea</taxon>
        <taxon>Formicidae</taxon>
        <taxon>Ponerinae</taxon>
        <taxon>Ponerini</taxon>
        <taxon>Harpegnathos</taxon>
    </lineage>
</organism>
<dbReference type="InterPro" id="IPR036397">
    <property type="entry name" value="RNaseH_sf"/>
</dbReference>
<dbReference type="InParanoid" id="E2BIX2"/>
<dbReference type="EMBL" id="GL448541">
    <property type="protein sequence ID" value="EFN84360.1"/>
    <property type="molecule type" value="Genomic_DNA"/>
</dbReference>
<accession>E2BIX2</accession>
<sequence>FCRKVLEVLNVQLLDRWMGRGGRIIWPARPPDLNILDFFVWCHISLIEHQRNDTENEVSEAIVVAFDTIMLDIVHRATRNIV</sequence>
<dbReference type="OrthoDB" id="7699088at2759"/>
<dbReference type="Proteomes" id="UP000008237">
    <property type="component" value="Unassembled WGS sequence"/>
</dbReference>
<evidence type="ECO:0000313" key="2">
    <source>
        <dbReference type="Proteomes" id="UP000008237"/>
    </source>
</evidence>
<dbReference type="GO" id="GO:0003676">
    <property type="term" value="F:nucleic acid binding"/>
    <property type="evidence" value="ECO:0007669"/>
    <property type="project" value="InterPro"/>
</dbReference>
<gene>
    <name evidence="1" type="ORF">EAI_04811</name>
</gene>